<proteinExistence type="predicted"/>
<dbReference type="SUPFAM" id="SSF55729">
    <property type="entry name" value="Acyl-CoA N-acyltransferases (Nat)"/>
    <property type="match status" value="1"/>
</dbReference>
<keyword evidence="1 4" id="KW-0808">Transferase</keyword>
<dbReference type="CDD" id="cd04301">
    <property type="entry name" value="NAT_SF"/>
    <property type="match status" value="1"/>
</dbReference>
<keyword evidence="5" id="KW-1185">Reference proteome</keyword>
<keyword evidence="2 4" id="KW-0012">Acyltransferase</keyword>
<dbReference type="RefSeq" id="WP_386768558.1">
    <property type="nucleotide sequence ID" value="NZ_JBHSTI010000018.1"/>
</dbReference>
<organism evidence="4 5">
    <name type="scientific">Longivirga aurantiaca</name>
    <dbReference type="NCBI Taxonomy" id="1837743"/>
    <lineage>
        <taxon>Bacteria</taxon>
        <taxon>Bacillati</taxon>
        <taxon>Actinomycetota</taxon>
        <taxon>Actinomycetes</taxon>
        <taxon>Sporichthyales</taxon>
        <taxon>Sporichthyaceae</taxon>
        <taxon>Longivirga</taxon>
    </lineage>
</organism>
<dbReference type="EC" id="2.3.1.-" evidence="4"/>
<dbReference type="EMBL" id="JBHSTI010000018">
    <property type="protein sequence ID" value="MFC6239343.1"/>
    <property type="molecule type" value="Genomic_DNA"/>
</dbReference>
<evidence type="ECO:0000256" key="2">
    <source>
        <dbReference type="ARBA" id="ARBA00023315"/>
    </source>
</evidence>
<dbReference type="PROSITE" id="PS51186">
    <property type="entry name" value="GNAT"/>
    <property type="match status" value="1"/>
</dbReference>
<dbReference type="PANTHER" id="PTHR43420">
    <property type="entry name" value="ACETYLTRANSFERASE"/>
    <property type="match status" value="1"/>
</dbReference>
<evidence type="ECO:0000313" key="4">
    <source>
        <dbReference type="EMBL" id="MFC6239343.1"/>
    </source>
</evidence>
<dbReference type="InterPro" id="IPR050680">
    <property type="entry name" value="YpeA/RimI_acetyltransf"/>
</dbReference>
<dbReference type="Pfam" id="PF00583">
    <property type="entry name" value="Acetyltransf_1"/>
    <property type="match status" value="1"/>
</dbReference>
<dbReference type="Proteomes" id="UP001596138">
    <property type="component" value="Unassembled WGS sequence"/>
</dbReference>
<dbReference type="GO" id="GO:0016746">
    <property type="term" value="F:acyltransferase activity"/>
    <property type="evidence" value="ECO:0007669"/>
    <property type="project" value="UniProtKB-KW"/>
</dbReference>
<accession>A0ABW1T3N2</accession>
<name>A0ABW1T3N2_9ACTN</name>
<reference evidence="5" key="1">
    <citation type="journal article" date="2019" name="Int. J. Syst. Evol. Microbiol.">
        <title>The Global Catalogue of Microorganisms (GCM) 10K type strain sequencing project: providing services to taxonomists for standard genome sequencing and annotation.</title>
        <authorList>
            <consortium name="The Broad Institute Genomics Platform"/>
            <consortium name="The Broad Institute Genome Sequencing Center for Infectious Disease"/>
            <person name="Wu L."/>
            <person name="Ma J."/>
        </authorList>
    </citation>
    <scope>NUCLEOTIDE SEQUENCE [LARGE SCALE GENOMIC DNA]</scope>
    <source>
        <strain evidence="5">CGMCC 4.7317</strain>
    </source>
</reference>
<gene>
    <name evidence="4" type="ORF">ACFQGU_15825</name>
</gene>
<dbReference type="InterPro" id="IPR000182">
    <property type="entry name" value="GNAT_dom"/>
</dbReference>
<protein>
    <submittedName>
        <fullName evidence="4">GNAT family N-acetyltransferase</fullName>
        <ecNumber evidence="4">2.3.1.-</ecNumber>
    </submittedName>
</protein>
<evidence type="ECO:0000259" key="3">
    <source>
        <dbReference type="PROSITE" id="PS51186"/>
    </source>
</evidence>
<dbReference type="Gene3D" id="3.40.630.30">
    <property type="match status" value="1"/>
</dbReference>
<evidence type="ECO:0000256" key="1">
    <source>
        <dbReference type="ARBA" id="ARBA00022679"/>
    </source>
</evidence>
<evidence type="ECO:0000313" key="5">
    <source>
        <dbReference type="Proteomes" id="UP001596138"/>
    </source>
</evidence>
<feature type="domain" description="N-acetyltransferase" evidence="3">
    <location>
        <begin position="4"/>
        <end position="160"/>
    </location>
</feature>
<sequence>MVSVRLEPMSRDEYDAYRVTAEREYADSFRDSGSLPEAEAVERAAEDYARILPDGFDTEGHLFWTAYNASGDDGAVGMLWLHLRPTSEGLTAFGYDFAVREDLRRSGYGRAIMLAAEAECRALGVVSVGLNVFGHNRGAQALYEQMGFEITGIQMSKRLD</sequence>
<dbReference type="InterPro" id="IPR016181">
    <property type="entry name" value="Acyl_CoA_acyltransferase"/>
</dbReference>
<comment type="caution">
    <text evidence="4">The sequence shown here is derived from an EMBL/GenBank/DDBJ whole genome shotgun (WGS) entry which is preliminary data.</text>
</comment>